<proteinExistence type="predicted"/>
<dbReference type="KEGG" id="dli:dnl_30370"/>
<evidence type="ECO:0000313" key="1">
    <source>
        <dbReference type="EMBL" id="QTA80724.1"/>
    </source>
</evidence>
<dbReference type="EMBL" id="CP061799">
    <property type="protein sequence ID" value="QTA80724.1"/>
    <property type="molecule type" value="Genomic_DNA"/>
</dbReference>
<reference evidence="1" key="1">
    <citation type="journal article" date="2021" name="Microb. Physiol.">
        <title>Proteogenomic Insights into the Physiology of Marine, Sulfate-Reducing, Filamentous Desulfonema limicola and Desulfonema magnum.</title>
        <authorList>
            <person name="Schnaars V."/>
            <person name="Wohlbrand L."/>
            <person name="Scheve S."/>
            <person name="Hinrichs C."/>
            <person name="Reinhardt R."/>
            <person name="Rabus R."/>
        </authorList>
    </citation>
    <scope>NUCLEOTIDE SEQUENCE</scope>
    <source>
        <strain evidence="1">5ac10</strain>
    </source>
</reference>
<gene>
    <name evidence="1" type="ORF">dnl_30370</name>
</gene>
<protein>
    <submittedName>
        <fullName evidence="1">Uncharacterized protein</fullName>
    </submittedName>
</protein>
<accession>A0A975B8H2</accession>
<organism evidence="1 2">
    <name type="scientific">Desulfonema limicola</name>
    <dbReference type="NCBI Taxonomy" id="45656"/>
    <lineage>
        <taxon>Bacteria</taxon>
        <taxon>Pseudomonadati</taxon>
        <taxon>Thermodesulfobacteriota</taxon>
        <taxon>Desulfobacteria</taxon>
        <taxon>Desulfobacterales</taxon>
        <taxon>Desulfococcaceae</taxon>
        <taxon>Desulfonema</taxon>
    </lineage>
</organism>
<evidence type="ECO:0000313" key="2">
    <source>
        <dbReference type="Proteomes" id="UP000663720"/>
    </source>
</evidence>
<dbReference type="AlphaFoldDB" id="A0A975B8H2"/>
<name>A0A975B8H2_9BACT</name>
<dbReference type="Proteomes" id="UP000663720">
    <property type="component" value="Chromosome"/>
</dbReference>
<sequence>MSFIFWPVACVCLRFQSLFSWKYNCEGNAEGDSSRDFICFNPCFHGSTTVRTFSGYKVTSAIRFQSLFSWKYNCELFL</sequence>
<keyword evidence="2" id="KW-1185">Reference proteome</keyword>